<dbReference type="AlphaFoldDB" id="A0A850PZB5"/>
<accession>A0A850PZB5</accession>
<dbReference type="RefSeq" id="WP_178361439.1">
    <property type="nucleotide sequence ID" value="NZ_JABFYL010000048.1"/>
</dbReference>
<comment type="caution">
    <text evidence="2">The sequence shown here is derived from an EMBL/GenBank/DDBJ whole genome shotgun (WGS) entry which is preliminary data.</text>
</comment>
<keyword evidence="1" id="KW-1133">Transmembrane helix</keyword>
<sequence>MPDDLLEFVSGPPSYSAWWLWLGIGLLFLVIVWYAGIFVATMPADTLRRITILRPLHARVLRHRFAGTANTITRRYRDGELSGEEAGAALSRTLRSFLHQATGRRAQYMQLRAVAASDLAVAAPVLAALGDVQFDGSATADVGVLGDRTEELIRSWS</sequence>
<proteinExistence type="predicted"/>
<gene>
    <name evidence="2" type="ORF">HLY00_5206</name>
</gene>
<reference evidence="2 3" key="1">
    <citation type="submission" date="2020-05" db="EMBL/GenBank/DDBJ databases">
        <title>Draft genome sequence of Mycobacterium hippocampi DL, isolated from European seabass, Dicentrarchus labrax, reared in fish farms.</title>
        <authorList>
            <person name="Stathopoulou P."/>
            <person name="Asimakis E."/>
            <person name="Tzokas K."/>
            <person name="Batargias C."/>
            <person name="Tsiamis G."/>
        </authorList>
    </citation>
    <scope>NUCLEOTIDE SEQUENCE [LARGE SCALE GENOMIC DNA]</scope>
    <source>
        <strain evidence="2 3">DL</strain>
    </source>
</reference>
<keyword evidence="3" id="KW-1185">Reference proteome</keyword>
<keyword evidence="1" id="KW-0472">Membrane</keyword>
<evidence type="ECO:0000313" key="3">
    <source>
        <dbReference type="Proteomes" id="UP000570517"/>
    </source>
</evidence>
<keyword evidence="1" id="KW-0812">Transmembrane</keyword>
<dbReference type="Proteomes" id="UP000570517">
    <property type="component" value="Unassembled WGS sequence"/>
</dbReference>
<feature type="transmembrane region" description="Helical" evidence="1">
    <location>
        <begin position="20"/>
        <end position="40"/>
    </location>
</feature>
<organism evidence="2 3">
    <name type="scientific">Mycolicibacterium hippocampi</name>
    <dbReference type="NCBI Taxonomy" id="659824"/>
    <lineage>
        <taxon>Bacteria</taxon>
        <taxon>Bacillati</taxon>
        <taxon>Actinomycetota</taxon>
        <taxon>Actinomycetes</taxon>
        <taxon>Mycobacteriales</taxon>
        <taxon>Mycobacteriaceae</taxon>
        <taxon>Mycolicibacterium</taxon>
    </lineage>
</organism>
<evidence type="ECO:0000313" key="2">
    <source>
        <dbReference type="EMBL" id="NVN53234.1"/>
    </source>
</evidence>
<evidence type="ECO:0000256" key="1">
    <source>
        <dbReference type="SAM" id="Phobius"/>
    </source>
</evidence>
<protein>
    <submittedName>
        <fullName evidence="2">Uncharacterized protein</fullName>
    </submittedName>
</protein>
<dbReference type="EMBL" id="JABFYL010000048">
    <property type="protein sequence ID" value="NVN53234.1"/>
    <property type="molecule type" value="Genomic_DNA"/>
</dbReference>
<name>A0A850PZB5_9MYCO</name>